<organism evidence="1 2">
    <name type="scientific">Brachionus plicatilis</name>
    <name type="common">Marine rotifer</name>
    <name type="synonym">Brachionus muelleri</name>
    <dbReference type="NCBI Taxonomy" id="10195"/>
    <lineage>
        <taxon>Eukaryota</taxon>
        <taxon>Metazoa</taxon>
        <taxon>Spiralia</taxon>
        <taxon>Gnathifera</taxon>
        <taxon>Rotifera</taxon>
        <taxon>Eurotatoria</taxon>
        <taxon>Monogononta</taxon>
        <taxon>Pseudotrocha</taxon>
        <taxon>Ploima</taxon>
        <taxon>Brachionidae</taxon>
        <taxon>Brachionus</taxon>
    </lineage>
</organism>
<accession>A0A3M7PH40</accession>
<dbReference type="AlphaFoldDB" id="A0A3M7PH40"/>
<gene>
    <name evidence="1" type="ORF">BpHYR1_053616</name>
</gene>
<name>A0A3M7PH40_BRAPC</name>
<sequence length="120" mass="13643">MDQRCLEVISLKNTNKIKKLKWICFSNIPNNISDSKVLIGENHKSSIPSKSRKALIIEFNMTSVFHFLCLHLTNDNHQIKGFESRLIEYATPLCNCYLTISSIIPKASSFSISSLNKLII</sequence>
<dbReference type="Proteomes" id="UP000276133">
    <property type="component" value="Unassembled WGS sequence"/>
</dbReference>
<protein>
    <submittedName>
        <fullName evidence="1">Uncharacterized protein</fullName>
    </submittedName>
</protein>
<proteinExistence type="predicted"/>
<evidence type="ECO:0000313" key="2">
    <source>
        <dbReference type="Proteomes" id="UP000276133"/>
    </source>
</evidence>
<dbReference type="EMBL" id="REGN01010778">
    <property type="protein sequence ID" value="RMZ98446.1"/>
    <property type="molecule type" value="Genomic_DNA"/>
</dbReference>
<comment type="caution">
    <text evidence="1">The sequence shown here is derived from an EMBL/GenBank/DDBJ whole genome shotgun (WGS) entry which is preliminary data.</text>
</comment>
<evidence type="ECO:0000313" key="1">
    <source>
        <dbReference type="EMBL" id="RMZ98446.1"/>
    </source>
</evidence>
<keyword evidence="2" id="KW-1185">Reference proteome</keyword>
<reference evidence="1 2" key="1">
    <citation type="journal article" date="2018" name="Sci. Rep.">
        <title>Genomic signatures of local adaptation to the degree of environmental predictability in rotifers.</title>
        <authorList>
            <person name="Franch-Gras L."/>
            <person name="Hahn C."/>
            <person name="Garcia-Roger E.M."/>
            <person name="Carmona M.J."/>
            <person name="Serra M."/>
            <person name="Gomez A."/>
        </authorList>
    </citation>
    <scope>NUCLEOTIDE SEQUENCE [LARGE SCALE GENOMIC DNA]</scope>
    <source>
        <strain evidence="1">HYR1</strain>
    </source>
</reference>